<evidence type="ECO:0000256" key="1">
    <source>
        <dbReference type="ARBA" id="ARBA00004418"/>
    </source>
</evidence>
<comment type="caution">
    <text evidence="5">The sequence shown here is derived from an EMBL/GenBank/DDBJ whole genome shotgun (WGS) entry which is preliminary data.</text>
</comment>
<comment type="subcellular location">
    <subcellularLocation>
        <location evidence="1">Periplasm</location>
    </subcellularLocation>
</comment>
<reference evidence="5 6" key="1">
    <citation type="submission" date="2023-07" db="EMBL/GenBank/DDBJ databases">
        <title>Sorghum-associated microbial communities from plants grown in Nebraska, USA.</title>
        <authorList>
            <person name="Schachtman D."/>
        </authorList>
    </citation>
    <scope>NUCLEOTIDE SEQUENCE [LARGE SCALE GENOMIC DNA]</scope>
    <source>
        <strain evidence="5 6">DS1730</strain>
    </source>
</reference>
<evidence type="ECO:0000256" key="2">
    <source>
        <dbReference type="ARBA" id="ARBA00008520"/>
    </source>
</evidence>
<proteinExistence type="inferred from homology"/>
<dbReference type="CDD" id="cd13585">
    <property type="entry name" value="PBP2_TMBP_like"/>
    <property type="match status" value="1"/>
</dbReference>
<gene>
    <name evidence="5" type="ORF">J2782_001891</name>
</gene>
<dbReference type="PANTHER" id="PTHR43649:SF12">
    <property type="entry name" value="DIACETYLCHITOBIOSE BINDING PROTEIN DASA"/>
    <property type="match status" value="1"/>
</dbReference>
<evidence type="ECO:0000256" key="4">
    <source>
        <dbReference type="SAM" id="SignalP"/>
    </source>
</evidence>
<dbReference type="InterPro" id="IPR050490">
    <property type="entry name" value="Bact_solute-bd_prot1"/>
</dbReference>
<protein>
    <submittedName>
        <fullName evidence="5">Sorbitol/mannitol transport system substrate-binding protein</fullName>
    </submittedName>
</protein>
<keyword evidence="6" id="KW-1185">Reference proteome</keyword>
<dbReference type="Proteomes" id="UP001184614">
    <property type="component" value="Unassembled WGS sequence"/>
</dbReference>
<keyword evidence="4" id="KW-0732">Signal</keyword>
<feature type="signal peptide" evidence="4">
    <location>
        <begin position="1"/>
        <end position="26"/>
    </location>
</feature>
<evidence type="ECO:0000313" key="6">
    <source>
        <dbReference type="Proteomes" id="UP001184614"/>
    </source>
</evidence>
<evidence type="ECO:0000313" key="5">
    <source>
        <dbReference type="EMBL" id="MDR6432156.1"/>
    </source>
</evidence>
<dbReference type="SUPFAM" id="SSF53850">
    <property type="entry name" value="Periplasmic binding protein-like II"/>
    <property type="match status" value="1"/>
</dbReference>
<feature type="chain" id="PRO_5047060586" evidence="4">
    <location>
        <begin position="27"/>
        <end position="439"/>
    </location>
</feature>
<dbReference type="Gene3D" id="3.40.190.10">
    <property type="entry name" value="Periplasmic binding protein-like II"/>
    <property type="match status" value="2"/>
</dbReference>
<keyword evidence="3" id="KW-0574">Periplasm</keyword>
<dbReference type="EMBL" id="JAVDQT010000002">
    <property type="protein sequence ID" value="MDR6432156.1"/>
    <property type="molecule type" value="Genomic_DNA"/>
</dbReference>
<evidence type="ECO:0000256" key="3">
    <source>
        <dbReference type="ARBA" id="ARBA00022764"/>
    </source>
</evidence>
<dbReference type="Pfam" id="PF01547">
    <property type="entry name" value="SBP_bac_1"/>
    <property type="match status" value="1"/>
</dbReference>
<dbReference type="RefSeq" id="WP_310011726.1">
    <property type="nucleotide sequence ID" value="NZ_JAVDQT010000002.1"/>
</dbReference>
<name>A0ABU1M8X6_9HYPH</name>
<accession>A0ABU1M8X6</accession>
<dbReference type="PANTHER" id="PTHR43649">
    <property type="entry name" value="ARABINOSE-BINDING PROTEIN-RELATED"/>
    <property type="match status" value="1"/>
</dbReference>
<dbReference type="InterPro" id="IPR006059">
    <property type="entry name" value="SBP"/>
</dbReference>
<sequence>MRTKSYIAGLIASVAGGVIMAGSASAEELTIATVNNADMIIMQKLSSEWEKETGNKLNWVVLEENVLRQRVTTDIATKSGQFDIMTIGGYEAPIWGKAGWLLEVDDLGDDYDYNDLIKPVRAGLTVDEKLYAVPFYAESSFTLYRKDLFDAAGLTMPDQPTYEQIKEFATKLTDKSKEQYGLCLRGKPGWGENMAYLGTLVNTYGGRWFDEEWKPQINSDEWKKAINFYVDLMKEAGPPGITSNGFNENQALFSTGHCAMWIDATSAAGRIYDPNQSQVADKVAFTKAPVEVTPNGSSWAWSWNLAIPASTSKAEAAKSFLKWATSKGYVDLVGEKEGWVAVPPGTRQSTYANENYKKAAPFAATVLTAIESADPTKPTKDPVPYTGIQFVAIPEFQAIGTIVGQAVSSAVAGQQSVDAALDGAQRQAEQIMTQAGYIK</sequence>
<organism evidence="5 6">
    <name type="scientific">Brucella pseudogrignonensis</name>
    <dbReference type="NCBI Taxonomy" id="419475"/>
    <lineage>
        <taxon>Bacteria</taxon>
        <taxon>Pseudomonadati</taxon>
        <taxon>Pseudomonadota</taxon>
        <taxon>Alphaproteobacteria</taxon>
        <taxon>Hyphomicrobiales</taxon>
        <taxon>Brucellaceae</taxon>
        <taxon>Brucella/Ochrobactrum group</taxon>
        <taxon>Brucella</taxon>
    </lineage>
</organism>
<comment type="similarity">
    <text evidence="2">Belongs to the bacterial solute-binding protein 1 family.</text>
</comment>